<organism evidence="2 3">
    <name type="scientific">Bodo saltans</name>
    <name type="common">Flagellated protozoan</name>
    <dbReference type="NCBI Taxonomy" id="75058"/>
    <lineage>
        <taxon>Eukaryota</taxon>
        <taxon>Discoba</taxon>
        <taxon>Euglenozoa</taxon>
        <taxon>Kinetoplastea</taxon>
        <taxon>Metakinetoplastina</taxon>
        <taxon>Eubodonida</taxon>
        <taxon>Bodonidae</taxon>
        <taxon>Bodo</taxon>
    </lineage>
</organism>
<evidence type="ECO:0000313" key="2">
    <source>
        <dbReference type="EMBL" id="CUG60820.1"/>
    </source>
</evidence>
<dbReference type="AlphaFoldDB" id="A0A0S4IYY3"/>
<sequence length="116" mass="12325">MGPSHRFGTKVSTLSMLASLTMLFCICVLLTTPSCVSACKADFDCRPSSCCHSTGCVDITKAPPPDCSEVLCSAECQHNTLDCGGECRCNTKLGVCKPYIRAGMPPDSAHTWKSSN</sequence>
<proteinExistence type="predicted"/>
<name>A0A0S4IYY3_BODSA</name>
<gene>
    <name evidence="2" type="ORF">BSAL_82070</name>
</gene>
<dbReference type="EMBL" id="CYKH01000899">
    <property type="protein sequence ID" value="CUG60820.1"/>
    <property type="molecule type" value="Genomic_DNA"/>
</dbReference>
<evidence type="ECO:0000313" key="3">
    <source>
        <dbReference type="Proteomes" id="UP000051952"/>
    </source>
</evidence>
<reference evidence="3" key="1">
    <citation type="submission" date="2015-09" db="EMBL/GenBank/DDBJ databases">
        <authorList>
            <consortium name="Pathogen Informatics"/>
        </authorList>
    </citation>
    <scope>NUCLEOTIDE SEQUENCE [LARGE SCALE GENOMIC DNA]</scope>
    <source>
        <strain evidence="3">Lake Konstanz</strain>
    </source>
</reference>
<dbReference type="VEuPathDB" id="TriTrypDB:BSAL_82070"/>
<evidence type="ECO:0000256" key="1">
    <source>
        <dbReference type="SAM" id="SignalP"/>
    </source>
</evidence>
<feature type="chain" id="PRO_5006621738" evidence="1">
    <location>
        <begin position="39"/>
        <end position="116"/>
    </location>
</feature>
<keyword evidence="1" id="KW-0732">Signal</keyword>
<accession>A0A0S4IYY3</accession>
<feature type="signal peptide" evidence="1">
    <location>
        <begin position="1"/>
        <end position="38"/>
    </location>
</feature>
<dbReference type="Proteomes" id="UP000051952">
    <property type="component" value="Unassembled WGS sequence"/>
</dbReference>
<protein>
    <submittedName>
        <fullName evidence="2">Membrane-associated protein, putative</fullName>
    </submittedName>
</protein>
<keyword evidence="3" id="KW-1185">Reference proteome</keyword>